<dbReference type="AlphaFoldDB" id="A0A090MCW6"/>
<accession>A0A090MCW6</accession>
<evidence type="ECO:0000313" key="1">
    <source>
        <dbReference type="EMBL" id="CEG05003.1"/>
    </source>
</evidence>
<comment type="caution">
    <text evidence="1">The sequence shown here is derived from an EMBL/GenBank/DDBJ whole genome shotgun (WGS) entry which is preliminary data.</text>
</comment>
<proteinExistence type="predicted"/>
<sequence>MPQRMYAAIFPNGNPTEGDIAEPLYRNKAWRSAKTNTAYYTGDLLMCKVGHDIFPVAFCRATSLSIWIVDFQASRRLRRVK</sequence>
<dbReference type="EMBL" id="CBMI010002631">
    <property type="protein sequence ID" value="CEG05003.1"/>
    <property type="molecule type" value="Genomic_DNA"/>
</dbReference>
<name>A0A090MCW6_9HYPO</name>
<organism evidence="1">
    <name type="scientific">Fusarium clavum</name>
    <dbReference type="NCBI Taxonomy" id="2594811"/>
    <lineage>
        <taxon>Eukaryota</taxon>
        <taxon>Fungi</taxon>
        <taxon>Dikarya</taxon>
        <taxon>Ascomycota</taxon>
        <taxon>Pezizomycotina</taxon>
        <taxon>Sordariomycetes</taxon>
        <taxon>Hypocreomycetidae</taxon>
        <taxon>Hypocreales</taxon>
        <taxon>Nectriaceae</taxon>
        <taxon>Fusarium</taxon>
        <taxon>Fusarium incarnatum-equiseti species complex</taxon>
    </lineage>
</organism>
<gene>
    <name evidence="1" type="ORF">BN850_0088250</name>
</gene>
<protein>
    <submittedName>
        <fullName evidence="1">WGS project CBMI000000000 data, contig CS3069_c002633</fullName>
    </submittedName>
</protein>
<reference evidence="1" key="1">
    <citation type="submission" date="2013-05" db="EMBL/GenBank/DDBJ databases">
        <title>Draft genome sequences of six wheat associated Fusarium spp. isolates.</title>
        <authorList>
            <person name="Moolhuijzen P.M."/>
            <person name="Manners J.M."/>
            <person name="Wilcox S."/>
            <person name="Bellgard M.I."/>
            <person name="Gardiner D.M."/>
        </authorList>
    </citation>
    <scope>NUCLEOTIDE SEQUENCE</scope>
    <source>
        <strain evidence="1">CS3069</strain>
    </source>
</reference>